<accession>A0ABV7JII4</accession>
<keyword evidence="3" id="KW-1185">Reference proteome</keyword>
<evidence type="ECO:0000313" key="2">
    <source>
        <dbReference type="EMBL" id="MFC3196073.1"/>
    </source>
</evidence>
<sequence>MQIAKQIKAKSRWGAMALALLGLACSRQELENFRFEQSDPSVVSSNNTPLGIRKEGEHIHVPLKIDLSHPAGKSFQVELQLIPDTIAQLVANGTLENTVGIPVDQITAPNAVTVPFGADSSTFTVSVNLGFAERQFGRNIAFAYRLLNPSKHNELDPANNSGVVVLNTAEILDPAEIRYLSITNGGGGMLTLTQGQNYTVTSAGVTIPLGISLNGVPGPAFTVRTRVNNDAVATLAENGILPANTATLAIDEYTLDTLVHVTSNTTSKELSLSIPWAVMDRHISSPIGMVVELRNPSRHVLHPSDHVVVIQIDPSVNLDNNSYLEGNGVGLKAEYFEGQFLDSDGRAPGLVRLDEQINFVGWQPLPVGDNWSSRWTGEFFAPVTGEYTFYQTRWDDGSRLKIDGEWIIDDFTTEWDKPSRFGTIHLERGQRYPIEAHHRENVGGQQAVLEFEVRSAGVDRRVVPKSLLYPPADFNP</sequence>
<name>A0ABV7JII4_9SPHI</name>
<dbReference type="Proteomes" id="UP001595526">
    <property type="component" value="Unassembled WGS sequence"/>
</dbReference>
<gene>
    <name evidence="2" type="ORF">ACFOET_00470</name>
</gene>
<evidence type="ECO:0000259" key="1">
    <source>
        <dbReference type="PROSITE" id="PS51820"/>
    </source>
</evidence>
<dbReference type="InterPro" id="IPR037524">
    <property type="entry name" value="PA14/GLEYA"/>
</dbReference>
<dbReference type="SMART" id="SM00758">
    <property type="entry name" value="PA14"/>
    <property type="match status" value="1"/>
</dbReference>
<comment type="caution">
    <text evidence="2">The sequence shown here is derived from an EMBL/GenBank/DDBJ whole genome shotgun (WGS) entry which is preliminary data.</text>
</comment>
<dbReference type="RefSeq" id="WP_379018427.1">
    <property type="nucleotide sequence ID" value="NZ_JBHRTA010000003.1"/>
</dbReference>
<dbReference type="InterPro" id="IPR011658">
    <property type="entry name" value="PA14_dom"/>
</dbReference>
<organism evidence="2 3">
    <name type="scientific">Parapedobacter deserti</name>
    <dbReference type="NCBI Taxonomy" id="1912957"/>
    <lineage>
        <taxon>Bacteria</taxon>
        <taxon>Pseudomonadati</taxon>
        <taxon>Bacteroidota</taxon>
        <taxon>Sphingobacteriia</taxon>
        <taxon>Sphingobacteriales</taxon>
        <taxon>Sphingobacteriaceae</taxon>
        <taxon>Parapedobacter</taxon>
    </lineage>
</organism>
<feature type="domain" description="PA14" evidence="1">
    <location>
        <begin position="326"/>
        <end position="467"/>
    </location>
</feature>
<dbReference type="PROSITE" id="PS51820">
    <property type="entry name" value="PA14"/>
    <property type="match status" value="1"/>
</dbReference>
<dbReference type="Pfam" id="PF07691">
    <property type="entry name" value="PA14"/>
    <property type="match status" value="1"/>
</dbReference>
<dbReference type="Gene3D" id="3.90.182.10">
    <property type="entry name" value="Toxin - Anthrax Protective Antigen,domain 1"/>
    <property type="match status" value="1"/>
</dbReference>
<reference evidence="3" key="1">
    <citation type="journal article" date="2019" name="Int. J. Syst. Evol. Microbiol.">
        <title>The Global Catalogue of Microorganisms (GCM) 10K type strain sequencing project: providing services to taxonomists for standard genome sequencing and annotation.</title>
        <authorList>
            <consortium name="The Broad Institute Genomics Platform"/>
            <consortium name="The Broad Institute Genome Sequencing Center for Infectious Disease"/>
            <person name="Wu L."/>
            <person name="Ma J."/>
        </authorList>
    </citation>
    <scope>NUCLEOTIDE SEQUENCE [LARGE SCALE GENOMIC DNA]</scope>
    <source>
        <strain evidence="3">KCTC 52416</strain>
    </source>
</reference>
<protein>
    <submittedName>
        <fullName evidence="2">PA14 domain-containing protein</fullName>
    </submittedName>
</protein>
<evidence type="ECO:0000313" key="3">
    <source>
        <dbReference type="Proteomes" id="UP001595526"/>
    </source>
</evidence>
<dbReference type="EMBL" id="JBHRTA010000003">
    <property type="protein sequence ID" value="MFC3196073.1"/>
    <property type="molecule type" value="Genomic_DNA"/>
</dbReference>
<proteinExistence type="predicted"/>
<dbReference type="SUPFAM" id="SSF56988">
    <property type="entry name" value="Anthrax protective antigen"/>
    <property type="match status" value="1"/>
</dbReference>
<dbReference type="PROSITE" id="PS51257">
    <property type="entry name" value="PROKAR_LIPOPROTEIN"/>
    <property type="match status" value="1"/>
</dbReference>